<reference evidence="2 3" key="1">
    <citation type="submission" date="2023-03" db="EMBL/GenBank/DDBJ databases">
        <title>High-quality genome of Scylla paramamosain provides insights in environmental adaptation.</title>
        <authorList>
            <person name="Zhang L."/>
        </authorList>
    </citation>
    <scope>NUCLEOTIDE SEQUENCE [LARGE SCALE GENOMIC DNA]</scope>
    <source>
        <strain evidence="2">LZ_2023a</strain>
        <tissue evidence="2">Muscle</tissue>
    </source>
</reference>
<evidence type="ECO:0000313" key="3">
    <source>
        <dbReference type="Proteomes" id="UP001487740"/>
    </source>
</evidence>
<dbReference type="EMBL" id="JARAKH010000055">
    <property type="protein sequence ID" value="KAK8375283.1"/>
    <property type="molecule type" value="Genomic_DNA"/>
</dbReference>
<gene>
    <name evidence="2" type="ORF">O3P69_020330</name>
</gene>
<comment type="caution">
    <text evidence="2">The sequence shown here is derived from an EMBL/GenBank/DDBJ whole genome shotgun (WGS) entry which is preliminary data.</text>
</comment>
<protein>
    <submittedName>
        <fullName evidence="2">Uncharacterized protein</fullName>
    </submittedName>
</protein>
<organism evidence="2 3">
    <name type="scientific">Scylla paramamosain</name>
    <name type="common">Mud crab</name>
    <dbReference type="NCBI Taxonomy" id="85552"/>
    <lineage>
        <taxon>Eukaryota</taxon>
        <taxon>Metazoa</taxon>
        <taxon>Ecdysozoa</taxon>
        <taxon>Arthropoda</taxon>
        <taxon>Crustacea</taxon>
        <taxon>Multicrustacea</taxon>
        <taxon>Malacostraca</taxon>
        <taxon>Eumalacostraca</taxon>
        <taxon>Eucarida</taxon>
        <taxon>Decapoda</taxon>
        <taxon>Pleocyemata</taxon>
        <taxon>Brachyura</taxon>
        <taxon>Eubrachyura</taxon>
        <taxon>Portunoidea</taxon>
        <taxon>Portunidae</taxon>
        <taxon>Portuninae</taxon>
        <taxon>Scylla</taxon>
    </lineage>
</organism>
<proteinExistence type="predicted"/>
<keyword evidence="3" id="KW-1185">Reference proteome</keyword>
<name>A0AAW0SIX1_SCYPA</name>
<feature type="compositionally biased region" description="Gly residues" evidence="1">
    <location>
        <begin position="1"/>
        <end position="20"/>
    </location>
</feature>
<dbReference type="AlphaFoldDB" id="A0AAW0SIX1"/>
<evidence type="ECO:0000313" key="2">
    <source>
        <dbReference type="EMBL" id="KAK8375283.1"/>
    </source>
</evidence>
<evidence type="ECO:0000256" key="1">
    <source>
        <dbReference type="SAM" id="MobiDB-lite"/>
    </source>
</evidence>
<sequence>MRGRGGGGAGRGVEGFGRVIGGRSPQPPLNLPPGASSAPLSGRGGPVSLELPLTGQLTPLDVYRAVVSQARTQDEVEVELFDIEEGPLLLQAIENGLHDLNQHLPPDLRFLFDGELSYSS</sequence>
<feature type="region of interest" description="Disordered" evidence="1">
    <location>
        <begin position="1"/>
        <end position="47"/>
    </location>
</feature>
<accession>A0AAW0SIX1</accession>
<dbReference type="Proteomes" id="UP001487740">
    <property type="component" value="Unassembled WGS sequence"/>
</dbReference>